<dbReference type="CDD" id="cd07377">
    <property type="entry name" value="WHTH_GntR"/>
    <property type="match status" value="1"/>
</dbReference>
<evidence type="ECO:0000256" key="1">
    <source>
        <dbReference type="ARBA" id="ARBA00005384"/>
    </source>
</evidence>
<name>A0ABS1EWE0_9CLOT</name>
<feature type="domain" description="HTH gntR-type" evidence="6">
    <location>
        <begin position="10"/>
        <end position="78"/>
    </location>
</feature>
<dbReference type="PROSITE" id="PS50949">
    <property type="entry name" value="HTH_GNTR"/>
    <property type="match status" value="1"/>
</dbReference>
<dbReference type="SUPFAM" id="SSF46785">
    <property type="entry name" value="Winged helix' DNA-binding domain"/>
    <property type="match status" value="1"/>
</dbReference>
<evidence type="ECO:0000256" key="4">
    <source>
        <dbReference type="ARBA" id="ARBA00023125"/>
    </source>
</evidence>
<dbReference type="GO" id="GO:0008483">
    <property type="term" value="F:transaminase activity"/>
    <property type="evidence" value="ECO:0007669"/>
    <property type="project" value="UniProtKB-KW"/>
</dbReference>
<dbReference type="CDD" id="cd00609">
    <property type="entry name" value="AAT_like"/>
    <property type="match status" value="1"/>
</dbReference>
<dbReference type="Gene3D" id="3.40.640.10">
    <property type="entry name" value="Type I PLP-dependent aspartate aminotransferase-like (Major domain)"/>
    <property type="match status" value="1"/>
</dbReference>
<evidence type="ECO:0000259" key="6">
    <source>
        <dbReference type="PROSITE" id="PS50949"/>
    </source>
</evidence>
<dbReference type="EMBL" id="JAENHN010000066">
    <property type="protein sequence ID" value="MBK1813702.1"/>
    <property type="molecule type" value="Genomic_DNA"/>
</dbReference>
<dbReference type="Pfam" id="PF00155">
    <property type="entry name" value="Aminotran_1_2"/>
    <property type="match status" value="1"/>
</dbReference>
<keyword evidence="4" id="KW-0238">DNA-binding</keyword>
<evidence type="ECO:0000313" key="7">
    <source>
        <dbReference type="EMBL" id="MBK1813702.1"/>
    </source>
</evidence>
<dbReference type="SMART" id="SM00345">
    <property type="entry name" value="HTH_GNTR"/>
    <property type="match status" value="1"/>
</dbReference>
<keyword evidence="2" id="KW-0663">Pyridoxal phosphate</keyword>
<evidence type="ECO:0000256" key="2">
    <source>
        <dbReference type="ARBA" id="ARBA00022898"/>
    </source>
</evidence>
<dbReference type="InterPro" id="IPR036390">
    <property type="entry name" value="WH_DNA-bd_sf"/>
</dbReference>
<keyword evidence="8" id="KW-1185">Reference proteome</keyword>
<keyword evidence="5" id="KW-0804">Transcription</keyword>
<comment type="caution">
    <text evidence="7">The sequence shown here is derived from an EMBL/GenBank/DDBJ whole genome shotgun (WGS) entry which is preliminary data.</text>
</comment>
<reference evidence="8" key="1">
    <citation type="submission" date="2021-01" db="EMBL/GenBank/DDBJ databases">
        <title>Genome public.</title>
        <authorList>
            <person name="Liu C."/>
            <person name="Sun Q."/>
        </authorList>
    </citation>
    <scope>NUCLEOTIDE SEQUENCE [LARGE SCALE GENOMIC DNA]</scope>
    <source>
        <strain evidence="8">YIM B02505</strain>
    </source>
</reference>
<dbReference type="RefSeq" id="WP_200274091.1">
    <property type="nucleotide sequence ID" value="NZ_JAENHN010000066.1"/>
</dbReference>
<proteinExistence type="inferred from homology"/>
<accession>A0ABS1EWE0</accession>
<sequence>MIILNTDSDKPLYQQIYEQLKDQIISGKLSAGAKITSTRTLSTILNVSRNTVENAYLQLCSEGYIESKPGSGYIVLEVIPEILSTNNTKPYTINNYSKSTADNLIKKINTMDFSYDFEYGKLSSSDFPLKTWRRISNKALATLTAEDMISYSESKGELNFRIEIMKYLNKSRGVSCTTDQIIVCTGFAYCLSLICQLLRQNFNEIAIEDPGYFGTRDIFANNGYKVSPIPLDKDGINITELEKSSARIVYITPSHQFPTGAVMPIQKRLKLLDWAIKNDGIIIEDDYDSELRYSSRPIPSIQNIGHKEKVIYIGTFSKSLSPSLRVNYMVLPEAYLDRYDKLFRIYQSSVPLIQQRVLYQFMHLGHYESHLRKISLANKRKHDLLISEIHKTLENRVIVHGRNAGLHVLVEVNNGLTEHELIEKAAKFGAVVYPVSQFWINVEKYSNNMVLLGFGGMTEEQIINGIKALKEAWFDN</sequence>
<dbReference type="PANTHER" id="PTHR46577:SF1">
    <property type="entry name" value="HTH-TYPE TRANSCRIPTIONAL REGULATORY PROTEIN GABR"/>
    <property type="match status" value="1"/>
</dbReference>
<evidence type="ECO:0000256" key="3">
    <source>
        <dbReference type="ARBA" id="ARBA00023015"/>
    </source>
</evidence>
<keyword evidence="7" id="KW-0808">Transferase</keyword>
<keyword evidence="7" id="KW-0032">Aminotransferase</keyword>
<keyword evidence="3" id="KW-0805">Transcription regulation</keyword>
<evidence type="ECO:0000256" key="5">
    <source>
        <dbReference type="ARBA" id="ARBA00023163"/>
    </source>
</evidence>
<dbReference type="InterPro" id="IPR000524">
    <property type="entry name" value="Tscrpt_reg_HTH_GntR"/>
</dbReference>
<dbReference type="Gene3D" id="1.10.10.10">
    <property type="entry name" value="Winged helix-like DNA-binding domain superfamily/Winged helix DNA-binding domain"/>
    <property type="match status" value="1"/>
</dbReference>
<dbReference type="Pfam" id="PF00392">
    <property type="entry name" value="GntR"/>
    <property type="match status" value="1"/>
</dbReference>
<dbReference type="SUPFAM" id="SSF53383">
    <property type="entry name" value="PLP-dependent transferases"/>
    <property type="match status" value="1"/>
</dbReference>
<dbReference type="InterPro" id="IPR015424">
    <property type="entry name" value="PyrdxlP-dep_Trfase"/>
</dbReference>
<comment type="similarity">
    <text evidence="1">In the C-terminal section; belongs to the class-I pyridoxal-phosphate-dependent aminotransferase family.</text>
</comment>
<dbReference type="PANTHER" id="PTHR46577">
    <property type="entry name" value="HTH-TYPE TRANSCRIPTIONAL REGULATORY PROTEIN GABR"/>
    <property type="match status" value="1"/>
</dbReference>
<dbReference type="InterPro" id="IPR004839">
    <property type="entry name" value="Aminotransferase_I/II_large"/>
</dbReference>
<evidence type="ECO:0000313" key="8">
    <source>
        <dbReference type="Proteomes" id="UP000596739"/>
    </source>
</evidence>
<dbReference type="Proteomes" id="UP000596739">
    <property type="component" value="Unassembled WGS sequence"/>
</dbReference>
<organism evidence="7 8">
    <name type="scientific">Clostridium yunnanense</name>
    <dbReference type="NCBI Taxonomy" id="2800325"/>
    <lineage>
        <taxon>Bacteria</taxon>
        <taxon>Bacillati</taxon>
        <taxon>Bacillota</taxon>
        <taxon>Clostridia</taxon>
        <taxon>Eubacteriales</taxon>
        <taxon>Clostridiaceae</taxon>
        <taxon>Clostridium</taxon>
    </lineage>
</organism>
<dbReference type="InterPro" id="IPR015421">
    <property type="entry name" value="PyrdxlP-dep_Trfase_major"/>
</dbReference>
<dbReference type="InterPro" id="IPR051446">
    <property type="entry name" value="HTH_trans_reg/aminotransferase"/>
</dbReference>
<dbReference type="InterPro" id="IPR036388">
    <property type="entry name" value="WH-like_DNA-bd_sf"/>
</dbReference>
<gene>
    <name evidence="7" type="ORF">JHL18_24090</name>
</gene>
<protein>
    <submittedName>
        <fullName evidence="7">PLP-dependent aminotransferase family protein</fullName>
    </submittedName>
</protein>